<evidence type="ECO:0000313" key="2">
    <source>
        <dbReference type="EMBL" id="EKF32145.1"/>
    </source>
</evidence>
<sequence length="67" mass="7613">MKGDVFLFNKSRMNCQCSGCSAVMSLSVLLLVVVSAMLLCCTFFVRLSTYSVPFFYFFALCFCRHTQ</sequence>
<keyword evidence="1" id="KW-1133">Transmembrane helix</keyword>
<accession>K2MYL3</accession>
<feature type="transmembrane region" description="Helical" evidence="1">
    <location>
        <begin position="21"/>
        <end position="45"/>
    </location>
</feature>
<comment type="caution">
    <text evidence="2">The sequence shown here is derived from an EMBL/GenBank/DDBJ whole genome shotgun (WGS) entry which is preliminary data.</text>
</comment>
<proteinExistence type="predicted"/>
<name>K2MYL3_TRYCR</name>
<keyword evidence="1" id="KW-0812">Transmembrane</keyword>
<dbReference type="EMBL" id="AHKC01010347">
    <property type="protein sequence ID" value="EKF32145.1"/>
    <property type="molecule type" value="Genomic_DNA"/>
</dbReference>
<gene>
    <name evidence="2" type="ORF">MOQ_004010</name>
</gene>
<dbReference type="AlphaFoldDB" id="K2MYL3"/>
<keyword evidence="1" id="KW-0472">Membrane</keyword>
<evidence type="ECO:0000313" key="3">
    <source>
        <dbReference type="Proteomes" id="UP000007350"/>
    </source>
</evidence>
<protein>
    <submittedName>
        <fullName evidence="2">Uncharacterized protein</fullName>
    </submittedName>
</protein>
<evidence type="ECO:0000256" key="1">
    <source>
        <dbReference type="SAM" id="Phobius"/>
    </source>
</evidence>
<organism evidence="2 3">
    <name type="scientific">Trypanosoma cruzi marinkellei</name>
    <dbReference type="NCBI Taxonomy" id="85056"/>
    <lineage>
        <taxon>Eukaryota</taxon>
        <taxon>Discoba</taxon>
        <taxon>Euglenozoa</taxon>
        <taxon>Kinetoplastea</taxon>
        <taxon>Metakinetoplastina</taxon>
        <taxon>Trypanosomatida</taxon>
        <taxon>Trypanosomatidae</taxon>
        <taxon>Trypanosoma</taxon>
        <taxon>Schizotrypanum</taxon>
    </lineage>
</organism>
<feature type="non-terminal residue" evidence="2">
    <location>
        <position position="67"/>
    </location>
</feature>
<dbReference type="Proteomes" id="UP000007350">
    <property type="component" value="Unassembled WGS sequence"/>
</dbReference>
<reference evidence="2 3" key="1">
    <citation type="journal article" date="2012" name="BMC Genomics">
        <title>Comparative genomic analysis of human infective Trypanosoma cruzi lineages with the bat-restricted subspecies T. cruzi marinkellei.</title>
        <authorList>
            <person name="Franzen O."/>
            <person name="Talavera-Lopez C."/>
            <person name="Ochaya S."/>
            <person name="Butler C.E."/>
            <person name="Messenger L.A."/>
            <person name="Lewis M.D."/>
            <person name="Llewellyn M.S."/>
            <person name="Marinkelle C.J."/>
            <person name="Tyler K.M."/>
            <person name="Miles M.A."/>
            <person name="Andersson B."/>
        </authorList>
    </citation>
    <scope>NUCLEOTIDE SEQUENCE [LARGE SCALE GENOMIC DNA]</scope>
    <source>
        <strain evidence="2 3">B7</strain>
    </source>
</reference>
<keyword evidence="3" id="KW-1185">Reference proteome</keyword>